<sequence length="333" mass="35471">MSPARTLPVITVLCGPDGSRPGGLEPVAERAALRFVDAAGLAAALRDSRALLLWDFFSTAVADTWPAAAGLDWIHVAAAGVDSLLFDDLVESPVVVTNARGVFDRPIAEFVLTSILDQLKGVHLTRAQQQARIWQHRETLLAAGRTVMIIGTGPIGRTTARLLRAVGFEVRGVGRTARAEDPDFGTVVASAELAAQVGWADHLVVAAPLTDQTRKMINAEVLAALKPTAQLINVGRGPLVDHEALITALTEGRLAGAALDVFPEEPLPADDPLWTTPGVIISPHLSGDVVGWRDALARQFADNALRWLDGKPLINIVDKRLGYVTGRTPVETT</sequence>
<keyword evidence="2" id="KW-0520">NAD</keyword>
<dbReference type="PANTHER" id="PTHR43333">
    <property type="entry name" value="2-HACID_DH_C DOMAIN-CONTAINING PROTEIN"/>
    <property type="match status" value="1"/>
</dbReference>
<gene>
    <name evidence="4" type="ORF">BKA15_001242</name>
</gene>
<keyword evidence="5" id="KW-1185">Reference proteome</keyword>
<dbReference type="GO" id="GO:0051287">
    <property type="term" value="F:NAD binding"/>
    <property type="evidence" value="ECO:0007669"/>
    <property type="project" value="InterPro"/>
</dbReference>
<reference evidence="4 5" key="1">
    <citation type="submission" date="2020-07" db="EMBL/GenBank/DDBJ databases">
        <title>Sequencing the genomes of 1000 actinobacteria strains.</title>
        <authorList>
            <person name="Klenk H.-P."/>
        </authorList>
    </citation>
    <scope>NUCLEOTIDE SEQUENCE [LARGE SCALE GENOMIC DNA]</scope>
    <source>
        <strain evidence="4 5">DSM 22083</strain>
    </source>
</reference>
<dbReference type="EMBL" id="JACCBU010000001">
    <property type="protein sequence ID" value="NYE69913.1"/>
    <property type="molecule type" value="Genomic_DNA"/>
</dbReference>
<evidence type="ECO:0000259" key="3">
    <source>
        <dbReference type="Pfam" id="PF02826"/>
    </source>
</evidence>
<organism evidence="4 5">
    <name type="scientific">Microlunatus parietis</name>
    <dbReference type="NCBI Taxonomy" id="682979"/>
    <lineage>
        <taxon>Bacteria</taxon>
        <taxon>Bacillati</taxon>
        <taxon>Actinomycetota</taxon>
        <taxon>Actinomycetes</taxon>
        <taxon>Propionibacteriales</taxon>
        <taxon>Propionibacteriaceae</taxon>
        <taxon>Microlunatus</taxon>
    </lineage>
</organism>
<evidence type="ECO:0000256" key="1">
    <source>
        <dbReference type="ARBA" id="ARBA00023002"/>
    </source>
</evidence>
<dbReference type="InterPro" id="IPR006140">
    <property type="entry name" value="D-isomer_DH_NAD-bd"/>
</dbReference>
<accession>A0A7Y9LAL5</accession>
<dbReference type="GO" id="GO:0016491">
    <property type="term" value="F:oxidoreductase activity"/>
    <property type="evidence" value="ECO:0007669"/>
    <property type="project" value="UniProtKB-KW"/>
</dbReference>
<dbReference type="PANTHER" id="PTHR43333:SF1">
    <property type="entry name" value="D-ISOMER SPECIFIC 2-HYDROXYACID DEHYDROGENASE NAD-BINDING DOMAIN-CONTAINING PROTEIN"/>
    <property type="match status" value="1"/>
</dbReference>
<proteinExistence type="predicted"/>
<dbReference type="SUPFAM" id="SSF52283">
    <property type="entry name" value="Formate/glycerate dehydrogenase catalytic domain-like"/>
    <property type="match status" value="1"/>
</dbReference>
<evidence type="ECO:0000313" key="4">
    <source>
        <dbReference type="EMBL" id="NYE69913.1"/>
    </source>
</evidence>
<dbReference type="RefSeq" id="WP_179748996.1">
    <property type="nucleotide sequence ID" value="NZ_JACCBU010000001.1"/>
</dbReference>
<dbReference type="SUPFAM" id="SSF51735">
    <property type="entry name" value="NAD(P)-binding Rossmann-fold domains"/>
    <property type="match status" value="1"/>
</dbReference>
<dbReference type="Pfam" id="PF02826">
    <property type="entry name" value="2-Hacid_dh_C"/>
    <property type="match status" value="1"/>
</dbReference>
<evidence type="ECO:0000256" key="2">
    <source>
        <dbReference type="ARBA" id="ARBA00023027"/>
    </source>
</evidence>
<keyword evidence="1" id="KW-0560">Oxidoreductase</keyword>
<dbReference type="Proteomes" id="UP000569914">
    <property type="component" value="Unassembled WGS sequence"/>
</dbReference>
<name>A0A7Y9LAL5_9ACTN</name>
<dbReference type="AlphaFoldDB" id="A0A7Y9LAL5"/>
<feature type="domain" description="D-isomer specific 2-hydroxyacid dehydrogenase NAD-binding" evidence="3">
    <location>
        <begin position="113"/>
        <end position="286"/>
    </location>
</feature>
<protein>
    <submittedName>
        <fullName evidence="4">Phosphoglycerate dehydrogenase-like enzyme</fullName>
    </submittedName>
</protein>
<dbReference type="CDD" id="cd05300">
    <property type="entry name" value="2-Hacid_dh_1"/>
    <property type="match status" value="1"/>
</dbReference>
<evidence type="ECO:0000313" key="5">
    <source>
        <dbReference type="Proteomes" id="UP000569914"/>
    </source>
</evidence>
<dbReference type="Gene3D" id="3.40.50.720">
    <property type="entry name" value="NAD(P)-binding Rossmann-like Domain"/>
    <property type="match status" value="2"/>
</dbReference>
<comment type="caution">
    <text evidence="4">The sequence shown here is derived from an EMBL/GenBank/DDBJ whole genome shotgun (WGS) entry which is preliminary data.</text>
</comment>
<dbReference type="InterPro" id="IPR036291">
    <property type="entry name" value="NAD(P)-bd_dom_sf"/>
</dbReference>